<evidence type="ECO:0000256" key="2">
    <source>
        <dbReference type="ARBA" id="ARBA00023136"/>
    </source>
</evidence>
<dbReference type="InterPro" id="IPR013162">
    <property type="entry name" value="CD80_C2-set"/>
</dbReference>
<dbReference type="InterPro" id="IPR007110">
    <property type="entry name" value="Ig-like_dom"/>
</dbReference>
<dbReference type="GO" id="GO:0050839">
    <property type="term" value="F:cell adhesion molecule binding"/>
    <property type="evidence" value="ECO:0007669"/>
    <property type="project" value="TreeGrafter"/>
</dbReference>
<dbReference type="InterPro" id="IPR051275">
    <property type="entry name" value="Cell_adhesion_signaling"/>
</dbReference>
<dbReference type="Pfam" id="PF08205">
    <property type="entry name" value="C2-set_2"/>
    <property type="match status" value="1"/>
</dbReference>
<gene>
    <name evidence="8" type="ORF">PV327_002611</name>
</gene>
<dbReference type="PANTHER" id="PTHR11640">
    <property type="entry name" value="NEPHRIN"/>
    <property type="match status" value="1"/>
</dbReference>
<evidence type="ECO:0000259" key="7">
    <source>
        <dbReference type="PROSITE" id="PS50835"/>
    </source>
</evidence>
<dbReference type="CDD" id="cd00096">
    <property type="entry name" value="Ig"/>
    <property type="match status" value="2"/>
</dbReference>
<name>A0AA39FG62_MICHY</name>
<keyword evidence="6" id="KW-1133">Transmembrane helix</keyword>
<evidence type="ECO:0000313" key="8">
    <source>
        <dbReference type="EMBL" id="KAK0168846.1"/>
    </source>
</evidence>
<dbReference type="GO" id="GO:0005886">
    <property type="term" value="C:plasma membrane"/>
    <property type="evidence" value="ECO:0007669"/>
    <property type="project" value="TreeGrafter"/>
</dbReference>
<dbReference type="PROSITE" id="PS50835">
    <property type="entry name" value="IG_LIKE"/>
    <property type="match status" value="3"/>
</dbReference>
<comment type="caution">
    <text evidence="8">The sequence shown here is derived from an EMBL/GenBank/DDBJ whole genome shotgun (WGS) entry which is preliminary data.</text>
</comment>
<dbReference type="SUPFAM" id="SSF48726">
    <property type="entry name" value="Immunoglobulin"/>
    <property type="match status" value="4"/>
</dbReference>
<dbReference type="CDD" id="cd12087">
    <property type="entry name" value="TM_EGFR-like"/>
    <property type="match status" value="1"/>
</dbReference>
<dbReference type="SMART" id="SM00408">
    <property type="entry name" value="IGc2"/>
    <property type="match status" value="2"/>
</dbReference>
<comment type="subcellular location">
    <subcellularLocation>
        <location evidence="1">Membrane</location>
        <topology evidence="1">Single-pass type I membrane protein</topology>
    </subcellularLocation>
</comment>
<sequence>MLLDMYIKQRGDRVGYARMALHTVCSTLSLSVSSGTIFSQLSELFRFFETPPNYQEVSSAENVQIPCKVHDKKGQCIWQKDRKPIGMHPDKYEWANGRSSSSTDADCTLLIKRASLEFDDGFWECQVTPGDFTRQDALTSLPSRLLVKVKPRNPRLEYAGTILTGVLTLRENQEVTISCVSRYGNPPALIKWFIGGDEVEPLREQTNATEVDSPKTWAAHSLLRVRGQRDNHGLPIRCLSLHPSSPLPSIAESRLDVHYSPEVKLETSPRLLTSALEDSVSFMSIKCIADANPPAAIRWYKNSIIMTRNNFIETITHNSTDRNGTISISEIRFEPVKRQDAGLYSCKGINVISESAPANYRLDVQYGPRLIKISRANETEGEIEAIALLASNVEPFACNEFDANPPARYRWLHLRGGVSETVENRVDNESGNRKLKLKNVIWSDGGEYRCVAFNVINGVQREMTSDTKFVLHISGPPEIQTGASDMTNDGNFYESIGWIGEPVHQLKSKFCSRPAPKLIAWQWGSSHIRAGESIEPKYEALPYEQISENNELTNCYWAILEIRNIQKEDAREYNLLIESEKGRDSTSLKLIVRDPTEIKIIAIAAGVGLIFLFMLIGIGFFSIFRARHRRYEKKRAVEEEEEEGSIAADAFYGVPQSISRPKTTSTSKVYTRKNPNDSGLAVMYDYNQITKQTRTMSPEALKVRRAPVVLQPPTIV</sequence>
<dbReference type="EMBL" id="JAQQBR010001831">
    <property type="protein sequence ID" value="KAK0168846.1"/>
    <property type="molecule type" value="Genomic_DNA"/>
</dbReference>
<dbReference type="Pfam" id="PF13927">
    <property type="entry name" value="Ig_3"/>
    <property type="match status" value="1"/>
</dbReference>
<keyword evidence="2 6" id="KW-0472">Membrane</keyword>
<keyword evidence="3" id="KW-1015">Disulfide bond</keyword>
<accession>A0AA39FG62</accession>
<keyword evidence="6" id="KW-0812">Transmembrane</keyword>
<evidence type="ECO:0000256" key="5">
    <source>
        <dbReference type="ARBA" id="ARBA00023319"/>
    </source>
</evidence>
<feature type="domain" description="Ig-like" evidence="7">
    <location>
        <begin position="154"/>
        <end position="256"/>
    </location>
</feature>
<keyword evidence="9" id="KW-1185">Reference proteome</keyword>
<dbReference type="Proteomes" id="UP001168972">
    <property type="component" value="Unassembled WGS sequence"/>
</dbReference>
<evidence type="ECO:0000256" key="3">
    <source>
        <dbReference type="ARBA" id="ARBA00023157"/>
    </source>
</evidence>
<feature type="transmembrane region" description="Helical" evidence="6">
    <location>
        <begin position="600"/>
        <end position="624"/>
    </location>
</feature>
<organism evidence="8 9">
    <name type="scientific">Microctonus hyperodae</name>
    <name type="common">Parasitoid wasp</name>
    <dbReference type="NCBI Taxonomy" id="165561"/>
    <lineage>
        <taxon>Eukaryota</taxon>
        <taxon>Metazoa</taxon>
        <taxon>Ecdysozoa</taxon>
        <taxon>Arthropoda</taxon>
        <taxon>Hexapoda</taxon>
        <taxon>Insecta</taxon>
        <taxon>Pterygota</taxon>
        <taxon>Neoptera</taxon>
        <taxon>Endopterygota</taxon>
        <taxon>Hymenoptera</taxon>
        <taxon>Apocrita</taxon>
        <taxon>Ichneumonoidea</taxon>
        <taxon>Braconidae</taxon>
        <taxon>Euphorinae</taxon>
        <taxon>Microctonus</taxon>
    </lineage>
</organism>
<reference evidence="8" key="1">
    <citation type="journal article" date="2023" name="bioRxiv">
        <title>Scaffold-level genome assemblies of two parasitoid biocontrol wasps reveal the parthenogenesis mechanism and an associated novel virus.</title>
        <authorList>
            <person name="Inwood S."/>
            <person name="Skelly J."/>
            <person name="Guhlin J."/>
            <person name="Harrop T."/>
            <person name="Goldson S."/>
            <person name="Dearden P."/>
        </authorList>
    </citation>
    <scope>NUCLEOTIDE SEQUENCE</scope>
    <source>
        <strain evidence="8">Lincoln</strain>
        <tissue evidence="8">Whole body</tissue>
    </source>
</reference>
<dbReference type="AlphaFoldDB" id="A0AA39FG62"/>
<dbReference type="InterPro" id="IPR036179">
    <property type="entry name" value="Ig-like_dom_sf"/>
</dbReference>
<dbReference type="InterPro" id="IPR013783">
    <property type="entry name" value="Ig-like_fold"/>
</dbReference>
<feature type="domain" description="Ig-like" evidence="7">
    <location>
        <begin position="261"/>
        <end position="363"/>
    </location>
</feature>
<reference evidence="8" key="2">
    <citation type="submission" date="2023-03" db="EMBL/GenBank/DDBJ databases">
        <authorList>
            <person name="Inwood S.N."/>
            <person name="Skelly J.G."/>
            <person name="Guhlin J."/>
            <person name="Harrop T.W.R."/>
            <person name="Goldson S.G."/>
            <person name="Dearden P.K."/>
        </authorList>
    </citation>
    <scope>NUCLEOTIDE SEQUENCE</scope>
    <source>
        <strain evidence="8">Lincoln</strain>
        <tissue evidence="8">Whole body</tissue>
    </source>
</reference>
<dbReference type="InterPro" id="IPR003599">
    <property type="entry name" value="Ig_sub"/>
</dbReference>
<dbReference type="InterPro" id="IPR003598">
    <property type="entry name" value="Ig_sub2"/>
</dbReference>
<evidence type="ECO:0000313" key="9">
    <source>
        <dbReference type="Proteomes" id="UP001168972"/>
    </source>
</evidence>
<protein>
    <recommendedName>
        <fullName evidence="7">Ig-like domain-containing protein</fullName>
    </recommendedName>
</protein>
<keyword evidence="5" id="KW-0393">Immunoglobulin domain</keyword>
<dbReference type="PANTHER" id="PTHR11640:SF154">
    <property type="entry name" value="IRREGULAR CHIASM C-ROUGHEST PROTEIN-LIKE PROTEIN"/>
    <property type="match status" value="1"/>
</dbReference>
<evidence type="ECO:0000256" key="1">
    <source>
        <dbReference type="ARBA" id="ARBA00004479"/>
    </source>
</evidence>
<dbReference type="Gene3D" id="2.60.40.10">
    <property type="entry name" value="Immunoglobulins"/>
    <property type="match status" value="5"/>
</dbReference>
<proteinExistence type="predicted"/>
<keyword evidence="4" id="KW-0325">Glycoprotein</keyword>
<dbReference type="GO" id="GO:0098609">
    <property type="term" value="P:cell-cell adhesion"/>
    <property type="evidence" value="ECO:0007669"/>
    <property type="project" value="TreeGrafter"/>
</dbReference>
<evidence type="ECO:0000256" key="6">
    <source>
        <dbReference type="SAM" id="Phobius"/>
    </source>
</evidence>
<dbReference type="GO" id="GO:0005911">
    <property type="term" value="C:cell-cell junction"/>
    <property type="evidence" value="ECO:0007669"/>
    <property type="project" value="TreeGrafter"/>
</dbReference>
<feature type="domain" description="Ig-like" evidence="7">
    <location>
        <begin position="368"/>
        <end position="466"/>
    </location>
</feature>
<dbReference type="SMART" id="SM00409">
    <property type="entry name" value="IG"/>
    <property type="match status" value="4"/>
</dbReference>
<evidence type="ECO:0000256" key="4">
    <source>
        <dbReference type="ARBA" id="ARBA00023180"/>
    </source>
</evidence>